<dbReference type="PROSITE" id="PS00135">
    <property type="entry name" value="TRYPSIN_SER"/>
    <property type="match status" value="2"/>
</dbReference>
<evidence type="ECO:0000259" key="5">
    <source>
        <dbReference type="PROSITE" id="PS50240"/>
    </source>
</evidence>
<dbReference type="VEuPathDB" id="VectorBase:CSON007469"/>
<dbReference type="InterPro" id="IPR043504">
    <property type="entry name" value="Peptidase_S1_PA_chymotrypsin"/>
</dbReference>
<dbReference type="Pfam" id="PF00089">
    <property type="entry name" value="Trypsin"/>
    <property type="match status" value="2"/>
</dbReference>
<proteinExistence type="inferred from homology"/>
<keyword evidence="3" id="KW-0720">Serine protease</keyword>
<evidence type="ECO:0000313" key="6">
    <source>
        <dbReference type="EMBL" id="SSX02374.1"/>
    </source>
</evidence>
<dbReference type="PROSITE" id="PS00134">
    <property type="entry name" value="TRYPSIN_HIS"/>
    <property type="match status" value="2"/>
</dbReference>
<feature type="domain" description="Peptidase S1" evidence="5">
    <location>
        <begin position="26"/>
        <end position="285"/>
    </location>
</feature>
<dbReference type="PRINTS" id="PR00722">
    <property type="entry name" value="CHYMOTRYPSIN"/>
</dbReference>
<dbReference type="CDD" id="cd00190">
    <property type="entry name" value="Tryp_SPc"/>
    <property type="match status" value="2"/>
</dbReference>
<sequence>MILFQRKIQNFLILSSIFIFLIVNFIISETNGMSVTDHHATLGQFPYMIYLTILKSENNSFACGGSVLTKNYGLTAAHCLTFEKDNQTELAESAHAFMGIVDLEGPEEMDIYRLVSEMIVHEKYQLLGDADFAFNDIALIKFEYPIEFCDRVQPITLPRADKHFTRLAVIEMGWGMTASGLTSDDLLFATSRVIDNRKCQRKYLRSQRIEYDITDKMLCVVNTKDSPRGGACFGDSGGPLVLKNTTTIVGIASWAEVNEFNCTKIYPDVFTRVTKYLDWIEEKVGISINGENWPIYGTNMTNTCNVTLPIEDDLEEVISTTLGQFPYMIYLTILKSENNSFACGGSVLTKNYGLTAAHCLTFEKDNQTELAESAHAFMGIVDLQGPEDMEMYRRVSEMIIHEKYQIFGDADYTFNDIALIKFEYPIEFCDRVQPITLPRGDKDFTHHAVIGMGWGMTASGFTSTDLLFATSRVIDNRKCQRKYLRSQRIEYDITDKMLCVVNTKDSPRGGACMGDSGGPLVLKNTTTIVGIASWTELNEFNCTKIYPDVFTRVTEYLDWIEEKVGISINSENWPKYGTNLTNICNVTLPIEDDLEEVISSTTETISKTKQNVNVISINNLILSENVA</sequence>
<evidence type="ECO:0000256" key="3">
    <source>
        <dbReference type="RuleBase" id="RU363034"/>
    </source>
</evidence>
<dbReference type="InterPro" id="IPR001254">
    <property type="entry name" value="Trypsin_dom"/>
</dbReference>
<dbReference type="GO" id="GO:0004252">
    <property type="term" value="F:serine-type endopeptidase activity"/>
    <property type="evidence" value="ECO:0007669"/>
    <property type="project" value="InterPro"/>
</dbReference>
<dbReference type="SUPFAM" id="SSF50494">
    <property type="entry name" value="Trypsin-like serine proteases"/>
    <property type="match status" value="2"/>
</dbReference>
<dbReference type="FunFam" id="2.40.10.10:FF:000068">
    <property type="entry name" value="transmembrane protease serine 2"/>
    <property type="match status" value="2"/>
</dbReference>
<keyword evidence="4" id="KW-0472">Membrane</keyword>
<feature type="domain" description="Peptidase S1" evidence="5">
    <location>
        <begin position="295"/>
        <end position="565"/>
    </location>
</feature>
<dbReference type="PANTHER" id="PTHR24250">
    <property type="entry name" value="CHYMOTRYPSIN-RELATED"/>
    <property type="match status" value="1"/>
</dbReference>
<keyword evidence="3" id="KW-0645">Protease</keyword>
<dbReference type="SMART" id="SM00020">
    <property type="entry name" value="Tryp_SPc"/>
    <property type="match status" value="2"/>
</dbReference>
<dbReference type="PANTHER" id="PTHR24250:SF50">
    <property type="entry name" value="PEPTIDASE S1 DOMAIN-CONTAINING PROTEIN"/>
    <property type="match status" value="1"/>
</dbReference>
<dbReference type="InterPro" id="IPR001314">
    <property type="entry name" value="Peptidase_S1A"/>
</dbReference>
<dbReference type="GO" id="GO:0006508">
    <property type="term" value="P:proteolysis"/>
    <property type="evidence" value="ECO:0007669"/>
    <property type="project" value="UniProtKB-KW"/>
</dbReference>
<dbReference type="PROSITE" id="PS50240">
    <property type="entry name" value="TRYPSIN_DOM"/>
    <property type="match status" value="2"/>
</dbReference>
<dbReference type="EMBL" id="UFQT01000281">
    <property type="protein sequence ID" value="SSX22749.1"/>
    <property type="molecule type" value="Genomic_DNA"/>
</dbReference>
<reference evidence="6" key="1">
    <citation type="submission" date="2018-04" db="EMBL/GenBank/DDBJ databases">
        <authorList>
            <person name="Go L.Y."/>
            <person name="Mitchell J.A."/>
        </authorList>
    </citation>
    <scope>NUCLEOTIDE SEQUENCE</scope>
    <source>
        <tissue evidence="6">Whole organism</tissue>
    </source>
</reference>
<evidence type="ECO:0000256" key="2">
    <source>
        <dbReference type="ARBA" id="ARBA00024195"/>
    </source>
</evidence>
<dbReference type="InterPro" id="IPR033116">
    <property type="entry name" value="TRYPSIN_SER"/>
</dbReference>
<name>A0A336M181_CULSO</name>
<organism evidence="7">
    <name type="scientific">Culicoides sonorensis</name>
    <name type="common">Biting midge</name>
    <dbReference type="NCBI Taxonomy" id="179676"/>
    <lineage>
        <taxon>Eukaryota</taxon>
        <taxon>Metazoa</taxon>
        <taxon>Ecdysozoa</taxon>
        <taxon>Arthropoda</taxon>
        <taxon>Hexapoda</taxon>
        <taxon>Insecta</taxon>
        <taxon>Pterygota</taxon>
        <taxon>Neoptera</taxon>
        <taxon>Endopterygota</taxon>
        <taxon>Diptera</taxon>
        <taxon>Nematocera</taxon>
        <taxon>Chironomoidea</taxon>
        <taxon>Ceratopogonidae</taxon>
        <taxon>Ceratopogoninae</taxon>
        <taxon>Culicoides</taxon>
        <taxon>Monoculicoides</taxon>
    </lineage>
</organism>
<protein>
    <submittedName>
        <fullName evidence="7">CSON007469 protein</fullName>
    </submittedName>
</protein>
<dbReference type="Gene3D" id="2.40.10.10">
    <property type="entry name" value="Trypsin-like serine proteases"/>
    <property type="match status" value="2"/>
</dbReference>
<dbReference type="OMA" id="GPYTEPM"/>
<evidence type="ECO:0000313" key="7">
    <source>
        <dbReference type="EMBL" id="SSX22749.1"/>
    </source>
</evidence>
<feature type="transmembrane region" description="Helical" evidence="4">
    <location>
        <begin position="12"/>
        <end position="28"/>
    </location>
</feature>
<dbReference type="AlphaFoldDB" id="A0A336M181"/>
<dbReference type="InterPro" id="IPR009003">
    <property type="entry name" value="Peptidase_S1_PA"/>
</dbReference>
<evidence type="ECO:0000256" key="1">
    <source>
        <dbReference type="ARBA" id="ARBA00023157"/>
    </source>
</evidence>
<reference evidence="7" key="2">
    <citation type="submission" date="2018-07" db="EMBL/GenBank/DDBJ databases">
        <authorList>
            <person name="Quirk P.G."/>
            <person name="Krulwich T.A."/>
        </authorList>
    </citation>
    <scope>NUCLEOTIDE SEQUENCE</scope>
</reference>
<accession>A0A336M181</accession>
<keyword evidence="1" id="KW-1015">Disulfide bond</keyword>
<dbReference type="InterPro" id="IPR018114">
    <property type="entry name" value="TRYPSIN_HIS"/>
</dbReference>
<comment type="similarity">
    <text evidence="2">Belongs to the peptidase S1 family. CLIP subfamily.</text>
</comment>
<dbReference type="EMBL" id="UFQS01000281">
    <property type="protein sequence ID" value="SSX02374.1"/>
    <property type="molecule type" value="Genomic_DNA"/>
</dbReference>
<keyword evidence="4" id="KW-1133">Transmembrane helix</keyword>
<keyword evidence="3" id="KW-0378">Hydrolase</keyword>
<keyword evidence="4" id="KW-0812">Transmembrane</keyword>
<evidence type="ECO:0000256" key="4">
    <source>
        <dbReference type="SAM" id="Phobius"/>
    </source>
</evidence>
<gene>
    <name evidence="7" type="primary">CSON007469</name>
</gene>